<gene>
    <name evidence="1" type="ORF">SNE25_20955</name>
</gene>
<proteinExistence type="predicted"/>
<evidence type="ECO:0000313" key="2">
    <source>
        <dbReference type="Proteomes" id="UP001324380"/>
    </source>
</evidence>
<keyword evidence="2" id="KW-1185">Reference proteome</keyword>
<dbReference type="EMBL" id="CP139558">
    <property type="protein sequence ID" value="WPU91790.1"/>
    <property type="molecule type" value="Genomic_DNA"/>
</dbReference>
<dbReference type="RefSeq" id="WP_321560956.1">
    <property type="nucleotide sequence ID" value="NZ_CP139558.1"/>
</dbReference>
<accession>A0ABZ0TJS0</accession>
<reference evidence="1 2" key="1">
    <citation type="submission" date="2023-11" db="EMBL/GenBank/DDBJ databases">
        <title>Analysis of the Genomes of Mucilaginibacter gossypii cycad 4 and M. sabulilitoris SNA2: microbes with the potential for plant growth promotion.</title>
        <authorList>
            <person name="Hirsch A.M."/>
            <person name="Humm E."/>
            <person name="Rubbi M."/>
            <person name="Del Vecchio G."/>
            <person name="Ha S.M."/>
            <person name="Pellegrini M."/>
            <person name="Gunsalus R.P."/>
        </authorList>
    </citation>
    <scope>NUCLEOTIDE SEQUENCE [LARGE SCALE GENOMIC DNA]</scope>
    <source>
        <strain evidence="1 2">SNA2</strain>
    </source>
</reference>
<protein>
    <submittedName>
        <fullName evidence="1">Uncharacterized protein</fullName>
    </submittedName>
</protein>
<evidence type="ECO:0000313" key="1">
    <source>
        <dbReference type="EMBL" id="WPU91790.1"/>
    </source>
</evidence>
<organism evidence="1 2">
    <name type="scientific">Mucilaginibacter sabulilitoris</name>
    <dbReference type="NCBI Taxonomy" id="1173583"/>
    <lineage>
        <taxon>Bacteria</taxon>
        <taxon>Pseudomonadati</taxon>
        <taxon>Bacteroidota</taxon>
        <taxon>Sphingobacteriia</taxon>
        <taxon>Sphingobacteriales</taxon>
        <taxon>Sphingobacteriaceae</taxon>
        <taxon>Mucilaginibacter</taxon>
    </lineage>
</organism>
<dbReference type="Proteomes" id="UP001324380">
    <property type="component" value="Chromosome"/>
</dbReference>
<sequence length="177" mass="19382">MKIGHNMKNLGNYILKKARIAGICEPWADLVGTTDSVGELLKLYVKGIDFCLEKNFPSNADLMRLGGKVLEKYGIHVDKEVSGIGADFTVLLGTCKAKLQYGSFSAAQLFVKHSSVANVFAYDNAFVMIDCFDNAVVNVTAYGNSKVVVNVYKYAQITQKASDNAIIKVVHKNKSSY</sequence>
<name>A0ABZ0TJS0_9SPHI</name>